<dbReference type="AlphaFoldDB" id="A0A0E0FBJ2"/>
<organism evidence="2">
    <name type="scientific">Oryza meridionalis</name>
    <dbReference type="NCBI Taxonomy" id="40149"/>
    <lineage>
        <taxon>Eukaryota</taxon>
        <taxon>Viridiplantae</taxon>
        <taxon>Streptophyta</taxon>
        <taxon>Embryophyta</taxon>
        <taxon>Tracheophyta</taxon>
        <taxon>Spermatophyta</taxon>
        <taxon>Magnoliopsida</taxon>
        <taxon>Liliopsida</taxon>
        <taxon>Poales</taxon>
        <taxon>Poaceae</taxon>
        <taxon>BOP clade</taxon>
        <taxon>Oryzoideae</taxon>
        <taxon>Oryzeae</taxon>
        <taxon>Oryzinae</taxon>
        <taxon>Oryza</taxon>
    </lineage>
</organism>
<feature type="compositionally biased region" description="Basic residues" evidence="1">
    <location>
        <begin position="57"/>
        <end position="68"/>
    </location>
</feature>
<protein>
    <submittedName>
        <fullName evidence="2">Uncharacterized protein</fullName>
    </submittedName>
</protein>
<reference evidence="2" key="1">
    <citation type="submission" date="2015-04" db="UniProtKB">
        <authorList>
            <consortium name="EnsemblPlants"/>
        </authorList>
    </citation>
    <scope>IDENTIFICATION</scope>
</reference>
<accession>A0A0E0FBJ2</accession>
<keyword evidence="3" id="KW-1185">Reference proteome</keyword>
<dbReference type="Proteomes" id="UP000008021">
    <property type="component" value="Chromosome 12"/>
</dbReference>
<dbReference type="EnsemblPlants" id="OMERI12G06720.1">
    <property type="protein sequence ID" value="OMERI12G06720.1"/>
    <property type="gene ID" value="OMERI12G06720"/>
</dbReference>
<proteinExistence type="predicted"/>
<evidence type="ECO:0000313" key="3">
    <source>
        <dbReference type="Proteomes" id="UP000008021"/>
    </source>
</evidence>
<sequence length="83" mass="9420">MPPSAFASPPPIHHLLPPIPHSAERSFSHRPGREASQQNIEEENSDDVEIEDDLIEKRRKREGTKLKRPPNGQEIPIRPNGDE</sequence>
<evidence type="ECO:0000313" key="2">
    <source>
        <dbReference type="EnsemblPlants" id="OMERI12G06720.1"/>
    </source>
</evidence>
<dbReference type="HOGENOM" id="CLU_2546421_0_0_1"/>
<feature type="compositionally biased region" description="Basic and acidic residues" evidence="1">
    <location>
        <begin position="22"/>
        <end position="33"/>
    </location>
</feature>
<name>A0A0E0FBJ2_9ORYZ</name>
<dbReference type="Gramene" id="OMERI12G06720.1">
    <property type="protein sequence ID" value="OMERI12G06720.1"/>
    <property type="gene ID" value="OMERI12G06720"/>
</dbReference>
<evidence type="ECO:0000256" key="1">
    <source>
        <dbReference type="SAM" id="MobiDB-lite"/>
    </source>
</evidence>
<feature type="compositionally biased region" description="Acidic residues" evidence="1">
    <location>
        <begin position="40"/>
        <end position="54"/>
    </location>
</feature>
<feature type="region of interest" description="Disordered" evidence="1">
    <location>
        <begin position="1"/>
        <end position="83"/>
    </location>
</feature>
<reference evidence="2" key="2">
    <citation type="submission" date="2018-05" db="EMBL/GenBank/DDBJ databases">
        <title>OmerRS3 (Oryza meridionalis Reference Sequence Version 3).</title>
        <authorList>
            <person name="Zhang J."/>
            <person name="Kudrna D."/>
            <person name="Lee S."/>
            <person name="Talag J."/>
            <person name="Welchert J."/>
            <person name="Wing R.A."/>
        </authorList>
    </citation>
    <scope>NUCLEOTIDE SEQUENCE [LARGE SCALE GENOMIC DNA]</scope>
    <source>
        <strain evidence="2">cv. OR44</strain>
    </source>
</reference>
<feature type="compositionally biased region" description="Pro residues" evidence="1">
    <location>
        <begin position="1"/>
        <end position="20"/>
    </location>
</feature>